<keyword evidence="3" id="KW-1185">Reference proteome</keyword>
<evidence type="ECO:0000313" key="2">
    <source>
        <dbReference type="EMBL" id="GKT25294.1"/>
    </source>
</evidence>
<evidence type="ECO:0000256" key="1">
    <source>
        <dbReference type="SAM" id="MobiDB-lite"/>
    </source>
</evidence>
<accession>A0ABQ5K3D2</accession>
<dbReference type="EMBL" id="BQXS01007093">
    <property type="protein sequence ID" value="GKT25294.1"/>
    <property type="molecule type" value="Genomic_DNA"/>
</dbReference>
<protein>
    <submittedName>
        <fullName evidence="2">Uncharacterized protein</fullName>
    </submittedName>
</protein>
<feature type="region of interest" description="Disordered" evidence="1">
    <location>
        <begin position="1"/>
        <end position="46"/>
    </location>
</feature>
<feature type="non-terminal residue" evidence="2">
    <location>
        <position position="1"/>
    </location>
</feature>
<proteinExistence type="predicted"/>
<organism evidence="2 3">
    <name type="scientific">Aduncisulcus paluster</name>
    <dbReference type="NCBI Taxonomy" id="2918883"/>
    <lineage>
        <taxon>Eukaryota</taxon>
        <taxon>Metamonada</taxon>
        <taxon>Carpediemonas-like organisms</taxon>
        <taxon>Aduncisulcus</taxon>
    </lineage>
</organism>
<gene>
    <name evidence="2" type="ORF">ADUPG1_004634</name>
</gene>
<feature type="compositionally biased region" description="Acidic residues" evidence="1">
    <location>
        <begin position="1"/>
        <end position="40"/>
    </location>
</feature>
<evidence type="ECO:0000313" key="3">
    <source>
        <dbReference type="Proteomes" id="UP001057375"/>
    </source>
</evidence>
<sequence length="46" mass="5090">LDGEVPQDEPVSDEEGELESSEIEDAENPSETEAQSDEELDIVKKE</sequence>
<reference evidence="2" key="1">
    <citation type="submission" date="2022-03" db="EMBL/GenBank/DDBJ databases">
        <title>Draft genome sequence of Aduncisulcus paluster, a free-living microaerophilic Fornicata.</title>
        <authorList>
            <person name="Yuyama I."/>
            <person name="Kume K."/>
            <person name="Tamura T."/>
            <person name="Inagaki Y."/>
            <person name="Hashimoto T."/>
        </authorList>
    </citation>
    <scope>NUCLEOTIDE SEQUENCE</scope>
    <source>
        <strain evidence="2">NY0171</strain>
    </source>
</reference>
<comment type="caution">
    <text evidence="2">The sequence shown here is derived from an EMBL/GenBank/DDBJ whole genome shotgun (WGS) entry which is preliminary data.</text>
</comment>
<dbReference type="Proteomes" id="UP001057375">
    <property type="component" value="Unassembled WGS sequence"/>
</dbReference>
<name>A0ABQ5K3D2_9EUKA</name>